<name>A0ABW5WHG0_9FLAO</name>
<evidence type="ECO:0000313" key="3">
    <source>
        <dbReference type="EMBL" id="MFD2822163.1"/>
    </source>
</evidence>
<evidence type="ECO:0000256" key="2">
    <source>
        <dbReference type="SAM" id="Phobius"/>
    </source>
</evidence>
<keyword evidence="4" id="KW-1185">Reference proteome</keyword>
<organism evidence="3 4">
    <name type="scientific">Lacinutrix iliipiscaria</name>
    <dbReference type="NCBI Taxonomy" id="1230532"/>
    <lineage>
        <taxon>Bacteria</taxon>
        <taxon>Pseudomonadati</taxon>
        <taxon>Bacteroidota</taxon>
        <taxon>Flavobacteriia</taxon>
        <taxon>Flavobacteriales</taxon>
        <taxon>Flavobacteriaceae</taxon>
        <taxon>Lacinutrix</taxon>
    </lineage>
</organism>
<dbReference type="Proteomes" id="UP001597533">
    <property type="component" value="Unassembled WGS sequence"/>
</dbReference>
<evidence type="ECO:0000313" key="4">
    <source>
        <dbReference type="Proteomes" id="UP001597533"/>
    </source>
</evidence>
<keyword evidence="2" id="KW-0472">Membrane</keyword>
<dbReference type="PANTHER" id="PTHR30441:SF8">
    <property type="entry name" value="DUF748 DOMAIN-CONTAINING PROTEIN"/>
    <property type="match status" value="1"/>
</dbReference>
<feature type="region of interest" description="Disordered" evidence="1">
    <location>
        <begin position="824"/>
        <end position="883"/>
    </location>
</feature>
<proteinExistence type="predicted"/>
<accession>A0ABW5WHG0</accession>
<feature type="transmembrane region" description="Helical" evidence="2">
    <location>
        <begin position="7"/>
        <end position="26"/>
    </location>
</feature>
<feature type="compositionally biased region" description="Low complexity" evidence="1">
    <location>
        <begin position="830"/>
        <end position="856"/>
    </location>
</feature>
<keyword evidence="2" id="KW-0812">Transmembrane</keyword>
<dbReference type="EMBL" id="JBHUOV010000001">
    <property type="protein sequence ID" value="MFD2822163.1"/>
    <property type="molecule type" value="Genomic_DNA"/>
</dbReference>
<evidence type="ECO:0000256" key="1">
    <source>
        <dbReference type="SAM" id="MobiDB-lite"/>
    </source>
</evidence>
<dbReference type="RefSeq" id="WP_183484353.1">
    <property type="nucleotide sequence ID" value="NZ_JBHUOV010000001.1"/>
</dbReference>
<dbReference type="PANTHER" id="PTHR30441">
    <property type="entry name" value="DUF748 DOMAIN-CONTAINING PROTEIN"/>
    <property type="match status" value="1"/>
</dbReference>
<sequence>MKKALKITGITLLIIVAILIAIPFMFQSQIKEMVKQFINENLNAKVEFSDVNLSFLSSFPQAHVSVDDLVITNFEPFKDETFATAKSISFDMSIKELFKTADEAPIIVNAIKLDEALLTLKTNTFGDVNYDIVKKKENQKASNDTGKGFSFDVEDYAINNSAFTYLDEKSNTTIYITELNHSGKGTFSGEVSELDTNTEARISLSIDSTKYLNNNNIKLDALLDLDLENNTYTFKENKALINQLAIEFQGDVKMLENGQEIDVSFENSGSTFKDFLAVIPETYSKNLDQVHTTGDFRVKGLIKGINSETTIPHLDINVASNNASFKYPDLPKRVENISINASLKNDDGNIDNTYVNIENLNFKIDEDAFKSSATLKNITKNMLVNANIDGVLNLANISKAYPISLEKELSGILKGKLNTSFDMNALETNAYQRIKNNGNVSVSDFIFSSEDIVNPIHISKADMTFNPGTVALNNFEARTGNSDLNATGTIKNLLGFLLSDSKLQGNFKVNSNTFAVSDFMVADDDVASENKKTSEDESLKIPAFLDCVIQADAKTVLYDNLTLKNVKGKLSIKNEQAVLENMTSDIFDGELAISGLVDTKNKTPLFDMNLGAKDFDISQSFKDLELLQSLAPIAKALKGKLNTTIQLSGVLDQNFSPELSSVTGNAIAELLTTKIEPKNTALLEQLSGAVNFIDFEKLDLKDLKTKLDFNDGQVLVKPFNLKYEDINITVDGSHGFDKTMNYNAVFDVPAKYLGSEVNRLIGQINDPEVNKITIPVIATIGGSFTKPTVSTDLTSGITKLTKQLIDIQKQKLLNQGTEQLSDVIGGILGGNNNEENNPQSSDTTQTQSPSTTPNSNIEEGVKDLLGGLLGGKNKDKTKKDTVN</sequence>
<gene>
    <name evidence="3" type="ORF">ACFS5M_00685</name>
</gene>
<protein>
    <submittedName>
        <fullName evidence="3">AsmA-like C-terminal region-containing protein</fullName>
    </submittedName>
</protein>
<dbReference type="InterPro" id="IPR052894">
    <property type="entry name" value="AsmA-related"/>
</dbReference>
<reference evidence="4" key="1">
    <citation type="journal article" date="2019" name="Int. J. Syst. Evol. Microbiol.">
        <title>The Global Catalogue of Microorganisms (GCM) 10K type strain sequencing project: providing services to taxonomists for standard genome sequencing and annotation.</title>
        <authorList>
            <consortium name="The Broad Institute Genomics Platform"/>
            <consortium name="The Broad Institute Genome Sequencing Center for Infectious Disease"/>
            <person name="Wu L."/>
            <person name="Ma J."/>
        </authorList>
    </citation>
    <scope>NUCLEOTIDE SEQUENCE [LARGE SCALE GENOMIC DNA]</scope>
    <source>
        <strain evidence="4">KCTC 32141</strain>
    </source>
</reference>
<comment type="caution">
    <text evidence="3">The sequence shown here is derived from an EMBL/GenBank/DDBJ whole genome shotgun (WGS) entry which is preliminary data.</text>
</comment>
<feature type="compositionally biased region" description="Basic and acidic residues" evidence="1">
    <location>
        <begin position="872"/>
        <end position="883"/>
    </location>
</feature>
<keyword evidence="2" id="KW-1133">Transmembrane helix</keyword>